<protein>
    <submittedName>
        <fullName evidence="7">Uncharacterized protein</fullName>
    </submittedName>
</protein>
<dbReference type="AlphaFoldDB" id="A0A7J7NV19"/>
<evidence type="ECO:0000256" key="1">
    <source>
        <dbReference type="ARBA" id="ARBA00004123"/>
    </source>
</evidence>
<evidence type="ECO:0000256" key="2">
    <source>
        <dbReference type="ARBA" id="ARBA00008048"/>
    </source>
</evidence>
<comment type="caution">
    <text evidence="7">The sequence shown here is derived from an EMBL/GenBank/DDBJ whole genome shotgun (WGS) entry which is preliminary data.</text>
</comment>
<comment type="subcellular location">
    <subcellularLocation>
        <location evidence="1">Nucleus</location>
    </subcellularLocation>
</comment>
<dbReference type="PANTHER" id="PTHR13130">
    <property type="entry name" value="34 KDA TRANSCRIPTIONAL CO-ACTIVATOR-RELATED"/>
    <property type="match status" value="1"/>
</dbReference>
<dbReference type="PANTHER" id="PTHR13130:SF4">
    <property type="entry name" value="MEDIATOR OF RNA POLYMERASE II TRANSCRIPTION SUBUNIT 27"/>
    <property type="match status" value="1"/>
</dbReference>
<gene>
    <name evidence="7" type="ORF">GIB67_015784</name>
</gene>
<proteinExistence type="inferred from homology"/>
<evidence type="ECO:0000256" key="4">
    <source>
        <dbReference type="ARBA" id="ARBA00023163"/>
    </source>
</evidence>
<feature type="compositionally biased region" description="Basic and acidic residues" evidence="6">
    <location>
        <begin position="18"/>
        <end position="41"/>
    </location>
</feature>
<feature type="region of interest" description="Disordered" evidence="6">
    <location>
        <begin position="1"/>
        <end position="41"/>
    </location>
</feature>
<evidence type="ECO:0000256" key="6">
    <source>
        <dbReference type="SAM" id="MobiDB-lite"/>
    </source>
</evidence>
<dbReference type="InterPro" id="IPR021627">
    <property type="entry name" value="Mediator_Med27"/>
</dbReference>
<dbReference type="OrthoDB" id="1929924at2759"/>
<evidence type="ECO:0000313" key="8">
    <source>
        <dbReference type="Proteomes" id="UP000541444"/>
    </source>
</evidence>
<evidence type="ECO:0000313" key="7">
    <source>
        <dbReference type="EMBL" id="KAF6170832.1"/>
    </source>
</evidence>
<feature type="compositionally biased region" description="Basic and acidic residues" evidence="6">
    <location>
        <begin position="1"/>
        <end position="11"/>
    </location>
</feature>
<reference evidence="7 8" key="1">
    <citation type="journal article" date="2020" name="IScience">
        <title>Genome Sequencing of the Endangered Kingdonia uniflora (Circaeasteraceae, Ranunculales) Reveals Potential Mechanisms of Evolutionary Specialization.</title>
        <authorList>
            <person name="Sun Y."/>
            <person name="Deng T."/>
            <person name="Zhang A."/>
            <person name="Moore M.J."/>
            <person name="Landis J.B."/>
            <person name="Lin N."/>
            <person name="Zhang H."/>
            <person name="Zhang X."/>
            <person name="Huang J."/>
            <person name="Zhang X."/>
            <person name="Sun H."/>
            <person name="Wang H."/>
        </authorList>
    </citation>
    <scope>NUCLEOTIDE SEQUENCE [LARGE SCALE GENOMIC DNA]</scope>
    <source>
        <strain evidence="7">TB1705</strain>
        <tissue evidence="7">Leaf</tissue>
    </source>
</reference>
<comment type="similarity">
    <text evidence="2">Belongs to the Mediator complex subunit 27 family.</text>
</comment>
<evidence type="ECO:0000256" key="5">
    <source>
        <dbReference type="ARBA" id="ARBA00023242"/>
    </source>
</evidence>
<keyword evidence="3" id="KW-0805">Transcription regulation</keyword>
<dbReference type="Proteomes" id="UP000541444">
    <property type="component" value="Unassembled WGS sequence"/>
</dbReference>
<keyword evidence="8" id="KW-1185">Reference proteome</keyword>
<evidence type="ECO:0000256" key="3">
    <source>
        <dbReference type="ARBA" id="ARBA00023015"/>
    </source>
</evidence>
<keyword evidence="4" id="KW-0804">Transcription</keyword>
<dbReference type="GO" id="GO:0016592">
    <property type="term" value="C:mediator complex"/>
    <property type="evidence" value="ECO:0007669"/>
    <property type="project" value="InterPro"/>
</dbReference>
<name>A0A7J7NV19_9MAGN</name>
<dbReference type="GO" id="GO:0003713">
    <property type="term" value="F:transcription coactivator activity"/>
    <property type="evidence" value="ECO:0007669"/>
    <property type="project" value="TreeGrafter"/>
</dbReference>
<dbReference type="EMBL" id="JACGCM010000560">
    <property type="protein sequence ID" value="KAF6170832.1"/>
    <property type="molecule type" value="Genomic_DNA"/>
</dbReference>
<organism evidence="7 8">
    <name type="scientific">Kingdonia uniflora</name>
    <dbReference type="NCBI Taxonomy" id="39325"/>
    <lineage>
        <taxon>Eukaryota</taxon>
        <taxon>Viridiplantae</taxon>
        <taxon>Streptophyta</taxon>
        <taxon>Embryophyta</taxon>
        <taxon>Tracheophyta</taxon>
        <taxon>Spermatophyta</taxon>
        <taxon>Magnoliopsida</taxon>
        <taxon>Ranunculales</taxon>
        <taxon>Circaeasteraceae</taxon>
        <taxon>Kingdonia</taxon>
    </lineage>
</organism>
<dbReference type="GO" id="GO:0006357">
    <property type="term" value="P:regulation of transcription by RNA polymerase II"/>
    <property type="evidence" value="ECO:0007669"/>
    <property type="project" value="TreeGrafter"/>
</dbReference>
<sequence>MDLSRGEERKSGVLGDALQERATESKTDDIGEKAKTCTKSGGKETMKGVLFHAEEASVFNMKEQVFTKQVKDSGVLNGSLRSRSNSLGLHMPLVCHDGVDVAYACKRQLAGQACASAVDRTRAILMEMLDQSGGASSVIVDEVIREEACLFVESRTLGDISTGEVQVKP</sequence>
<keyword evidence="5" id="KW-0539">Nucleus</keyword>
<accession>A0A7J7NV19</accession>